<protein>
    <recommendedName>
        <fullName evidence="4">SHOCT domain-containing protein</fullName>
    </recommendedName>
</protein>
<dbReference type="RefSeq" id="WP_057891875.1">
    <property type="nucleotide sequence ID" value="NZ_AZFV01000011.1"/>
</dbReference>
<name>A0A0R1WH86_9LACO</name>
<comment type="caution">
    <text evidence="2">The sequence shown here is derived from an EMBL/GenBank/DDBJ whole genome shotgun (WGS) entry which is preliminary data.</text>
</comment>
<dbReference type="Proteomes" id="UP000051302">
    <property type="component" value="Unassembled WGS sequence"/>
</dbReference>
<dbReference type="EMBL" id="AZFV01000011">
    <property type="protein sequence ID" value="KRM17216.1"/>
    <property type="molecule type" value="Genomic_DNA"/>
</dbReference>
<feature type="transmembrane region" description="Helical" evidence="1">
    <location>
        <begin position="21"/>
        <end position="39"/>
    </location>
</feature>
<dbReference type="AlphaFoldDB" id="A0A0R1WH86"/>
<reference evidence="2 3" key="1">
    <citation type="journal article" date="2015" name="Genome Announc.">
        <title>Expanding the biotechnology potential of lactobacilli through comparative genomics of 213 strains and associated genera.</title>
        <authorList>
            <person name="Sun Z."/>
            <person name="Harris H.M."/>
            <person name="McCann A."/>
            <person name="Guo C."/>
            <person name="Argimon S."/>
            <person name="Zhang W."/>
            <person name="Yang X."/>
            <person name="Jeffery I.B."/>
            <person name="Cooney J.C."/>
            <person name="Kagawa T.F."/>
            <person name="Liu W."/>
            <person name="Song Y."/>
            <person name="Salvetti E."/>
            <person name="Wrobel A."/>
            <person name="Rasinkangas P."/>
            <person name="Parkhill J."/>
            <person name="Rea M.C."/>
            <person name="O'Sullivan O."/>
            <person name="Ritari J."/>
            <person name="Douillard F.P."/>
            <person name="Paul Ross R."/>
            <person name="Yang R."/>
            <person name="Briner A.E."/>
            <person name="Felis G.E."/>
            <person name="de Vos W.M."/>
            <person name="Barrangou R."/>
            <person name="Klaenhammer T.R."/>
            <person name="Caufield P.W."/>
            <person name="Cui Y."/>
            <person name="Zhang H."/>
            <person name="O'Toole P.W."/>
        </authorList>
    </citation>
    <scope>NUCLEOTIDE SEQUENCE [LARGE SCALE GENOMIC DNA]</scope>
    <source>
        <strain evidence="2 3">DSM 16982</strain>
    </source>
</reference>
<keyword evidence="1" id="KW-0472">Membrane</keyword>
<accession>A0A0R1WH86</accession>
<evidence type="ECO:0008006" key="4">
    <source>
        <dbReference type="Google" id="ProtNLM"/>
    </source>
</evidence>
<evidence type="ECO:0000256" key="1">
    <source>
        <dbReference type="SAM" id="Phobius"/>
    </source>
</evidence>
<evidence type="ECO:0000313" key="2">
    <source>
        <dbReference type="EMBL" id="KRM17216.1"/>
    </source>
</evidence>
<sequence length="75" mass="8347">MMGFAGCQNGFGGMGFMGGGLLFYGIILLLIIFAIVYFTKNNHKQNSALEVLNQEYAKGNVSDDDYKKRKDNLNM</sequence>
<organism evidence="2 3">
    <name type="scientific">Companilactobacillus nantensis DSM 16982</name>
    <dbReference type="NCBI Taxonomy" id="1423774"/>
    <lineage>
        <taxon>Bacteria</taxon>
        <taxon>Bacillati</taxon>
        <taxon>Bacillota</taxon>
        <taxon>Bacilli</taxon>
        <taxon>Lactobacillales</taxon>
        <taxon>Lactobacillaceae</taxon>
        <taxon>Companilactobacillus</taxon>
    </lineage>
</organism>
<keyword evidence="1" id="KW-0812">Transmembrane</keyword>
<dbReference type="STRING" id="1423774.FD31_GL000294"/>
<keyword evidence="3" id="KW-1185">Reference proteome</keyword>
<proteinExistence type="predicted"/>
<gene>
    <name evidence="2" type="ORF">FD31_GL000294</name>
</gene>
<evidence type="ECO:0000313" key="3">
    <source>
        <dbReference type="Proteomes" id="UP000051302"/>
    </source>
</evidence>
<dbReference type="PATRIC" id="fig|1423774.3.peg.301"/>
<keyword evidence="1" id="KW-1133">Transmembrane helix</keyword>